<comment type="similarity">
    <text evidence="6">Belongs to the DESIGUAL family.</text>
</comment>
<evidence type="ECO:0000256" key="8">
    <source>
        <dbReference type="SAM" id="Phobius"/>
    </source>
</evidence>
<dbReference type="InterPro" id="IPR009606">
    <property type="entry name" value="DEAL/Modifying_wall_lignin1/2"/>
</dbReference>
<evidence type="ECO:0000256" key="4">
    <source>
        <dbReference type="ARBA" id="ARBA00022989"/>
    </source>
</evidence>
<keyword evidence="3 9" id="KW-0732">Signal</keyword>
<keyword evidence="11" id="KW-1185">Reference proteome</keyword>
<keyword evidence="2 8" id="KW-0812">Transmembrane</keyword>
<evidence type="ECO:0000313" key="11">
    <source>
        <dbReference type="Proteomes" id="UP000077202"/>
    </source>
</evidence>
<proteinExistence type="inferred from homology"/>
<evidence type="ECO:0008006" key="12">
    <source>
        <dbReference type="Google" id="ProtNLM"/>
    </source>
</evidence>
<evidence type="ECO:0000256" key="2">
    <source>
        <dbReference type="ARBA" id="ARBA00022692"/>
    </source>
</evidence>
<dbReference type="AlphaFoldDB" id="A0A176VIE9"/>
<protein>
    <recommendedName>
        <fullName evidence="12">CASP-like protein</fullName>
    </recommendedName>
</protein>
<gene>
    <name evidence="10" type="ORF">AXG93_209s1150</name>
</gene>
<sequence>MAMGCNWAVVLLILICDSVAFGLAIGAEQHRSTATVEYNTVGAYYYCDYTTDMSSAMGAGGFVALLVGHLIVMGVTKCMCCAKAELSALHGGPKACAVVCFLMVWPKELLRGDGSRWQIGMDDDLLSGAGWSRLSWFISSVCLLAGANRNSVHTKTQSIDIKNIPITCEMMRKGTFGAAAAFAFFDIIFSEVYYILMTKNPPTNAGSGTNPNWQAHGVGSVGSGSAMPPQQSPYAL</sequence>
<organism evidence="10 11">
    <name type="scientific">Marchantia polymorpha subsp. ruderalis</name>
    <dbReference type="NCBI Taxonomy" id="1480154"/>
    <lineage>
        <taxon>Eukaryota</taxon>
        <taxon>Viridiplantae</taxon>
        <taxon>Streptophyta</taxon>
        <taxon>Embryophyta</taxon>
        <taxon>Marchantiophyta</taxon>
        <taxon>Marchantiopsida</taxon>
        <taxon>Marchantiidae</taxon>
        <taxon>Marchantiales</taxon>
        <taxon>Marchantiaceae</taxon>
        <taxon>Marchantia</taxon>
    </lineage>
</organism>
<evidence type="ECO:0000313" key="10">
    <source>
        <dbReference type="EMBL" id="OAE20347.1"/>
    </source>
</evidence>
<dbReference type="GO" id="GO:0012505">
    <property type="term" value="C:endomembrane system"/>
    <property type="evidence" value="ECO:0007669"/>
    <property type="project" value="UniProtKB-SubCell"/>
</dbReference>
<evidence type="ECO:0000256" key="5">
    <source>
        <dbReference type="ARBA" id="ARBA00023136"/>
    </source>
</evidence>
<evidence type="ECO:0000256" key="6">
    <source>
        <dbReference type="ARBA" id="ARBA00029467"/>
    </source>
</evidence>
<feature type="region of interest" description="Disordered" evidence="7">
    <location>
        <begin position="206"/>
        <end position="236"/>
    </location>
</feature>
<comment type="caution">
    <text evidence="10">The sequence shown here is derived from an EMBL/GenBank/DDBJ whole genome shotgun (WGS) entry which is preliminary data.</text>
</comment>
<dbReference type="EMBL" id="LVLJ01003630">
    <property type="protein sequence ID" value="OAE20347.1"/>
    <property type="molecule type" value="Genomic_DNA"/>
</dbReference>
<evidence type="ECO:0000256" key="1">
    <source>
        <dbReference type="ARBA" id="ARBA00004127"/>
    </source>
</evidence>
<evidence type="ECO:0000256" key="3">
    <source>
        <dbReference type="ARBA" id="ARBA00022729"/>
    </source>
</evidence>
<name>A0A176VIE9_MARPO</name>
<reference evidence="10" key="1">
    <citation type="submission" date="2016-03" db="EMBL/GenBank/DDBJ databases">
        <title>Mechanisms controlling the formation of the plant cell surface in tip-growing cells are functionally conserved among land plants.</title>
        <authorList>
            <person name="Honkanen S."/>
            <person name="Jones V.A."/>
            <person name="Morieri G."/>
            <person name="Champion C."/>
            <person name="Hetherington A.J."/>
            <person name="Kelly S."/>
            <person name="Saint-Marcoux D."/>
            <person name="Proust H."/>
            <person name="Prescott H."/>
            <person name="Dolan L."/>
        </authorList>
    </citation>
    <scope>NUCLEOTIDE SEQUENCE [LARGE SCALE GENOMIC DNA]</scope>
    <source>
        <tissue evidence="10">Whole gametophyte</tissue>
    </source>
</reference>
<keyword evidence="5 8" id="KW-0472">Membrane</keyword>
<accession>A0A176VIE9</accession>
<feature type="transmembrane region" description="Helical" evidence="8">
    <location>
        <begin position="56"/>
        <end position="75"/>
    </location>
</feature>
<dbReference type="Proteomes" id="UP000077202">
    <property type="component" value="Unassembled WGS sequence"/>
</dbReference>
<feature type="chain" id="PRO_5008051803" description="CASP-like protein" evidence="9">
    <location>
        <begin position="23"/>
        <end position="236"/>
    </location>
</feature>
<evidence type="ECO:0000256" key="9">
    <source>
        <dbReference type="SAM" id="SignalP"/>
    </source>
</evidence>
<dbReference type="PANTHER" id="PTHR31769">
    <property type="entry name" value="OS07G0462200 PROTEIN-RELATED"/>
    <property type="match status" value="1"/>
</dbReference>
<keyword evidence="4 8" id="KW-1133">Transmembrane helix</keyword>
<comment type="subcellular location">
    <subcellularLocation>
        <location evidence="1">Endomembrane system</location>
        <topology evidence="1">Multi-pass membrane protein</topology>
    </subcellularLocation>
</comment>
<feature type="signal peptide" evidence="9">
    <location>
        <begin position="1"/>
        <end position="22"/>
    </location>
</feature>
<feature type="transmembrane region" description="Helical" evidence="8">
    <location>
        <begin position="176"/>
        <end position="196"/>
    </location>
</feature>
<evidence type="ECO:0000256" key="7">
    <source>
        <dbReference type="SAM" id="MobiDB-lite"/>
    </source>
</evidence>
<dbReference type="Pfam" id="PF06749">
    <property type="entry name" value="DUF1218"/>
    <property type="match status" value="1"/>
</dbReference>
<dbReference type="InterPro" id="IPR052222">
    <property type="entry name" value="DESIGUAL"/>
</dbReference>